<evidence type="ECO:0000313" key="5">
    <source>
        <dbReference type="Proteomes" id="UP000247152"/>
    </source>
</evidence>
<keyword evidence="1" id="KW-0472">Membrane</keyword>
<gene>
    <name evidence="3" type="ORF">DGG96_12665</name>
    <name evidence="4" type="ORF">ELY20_08575</name>
</gene>
<keyword evidence="1" id="KW-1133">Transmembrane helix</keyword>
<dbReference type="Pfam" id="PF18688">
    <property type="entry name" value="DUF5638"/>
    <property type="match status" value="1"/>
</dbReference>
<accession>A0A317TZX7</accession>
<dbReference type="InterPro" id="IPR040737">
    <property type="entry name" value="DUF5638"/>
</dbReference>
<evidence type="ECO:0000313" key="3">
    <source>
        <dbReference type="EMBL" id="PWY55314.1"/>
    </source>
</evidence>
<evidence type="ECO:0000313" key="4">
    <source>
        <dbReference type="EMBL" id="RUR22765.1"/>
    </source>
</evidence>
<keyword evidence="1" id="KW-0812">Transmembrane</keyword>
<keyword evidence="6" id="KW-1185">Reference proteome</keyword>
<reference evidence="4 6" key="2">
    <citation type="submission" date="2018-12" db="EMBL/GenBank/DDBJ databases">
        <title>Legionella sp,whole genome shotgun sequence.</title>
        <authorList>
            <person name="Wu H."/>
        </authorList>
    </citation>
    <scope>NUCLEOTIDE SEQUENCE [LARGE SCALE GENOMIC DNA]</scope>
    <source>
        <strain evidence="4">Km489</strain>
        <strain evidence="6">km489</strain>
    </source>
</reference>
<dbReference type="OrthoDB" id="5637654at2"/>
<dbReference type="EMBL" id="QHJG01000020">
    <property type="protein sequence ID" value="PWY55314.1"/>
    <property type="molecule type" value="Genomic_DNA"/>
</dbReference>
<protein>
    <recommendedName>
        <fullName evidence="2">DUF5638 domain-containing protein</fullName>
    </recommendedName>
</protein>
<feature type="transmembrane region" description="Helical" evidence="1">
    <location>
        <begin position="133"/>
        <end position="154"/>
    </location>
</feature>
<dbReference type="AlphaFoldDB" id="A0A317TZX7"/>
<comment type="caution">
    <text evidence="3">The sequence shown here is derived from an EMBL/GenBank/DDBJ whole genome shotgun (WGS) entry which is preliminary data.</text>
</comment>
<evidence type="ECO:0000259" key="2">
    <source>
        <dbReference type="Pfam" id="PF18688"/>
    </source>
</evidence>
<proteinExistence type="predicted"/>
<name>A0A317TZX7_9GAMM</name>
<reference evidence="3 5" key="1">
    <citation type="submission" date="2018-05" db="EMBL/GenBank/DDBJ databases">
        <title>Legionella qingyii sp.nov., whole genome shotgun sequence.</title>
        <authorList>
            <person name="Wu H."/>
            <person name="Zhu Q."/>
            <person name="Hu C."/>
        </authorList>
    </citation>
    <scope>NUCLEOTIDE SEQUENCE [LARGE SCALE GENOMIC DNA]</scope>
    <source>
        <strain evidence="3 5">HEB18</strain>
    </source>
</reference>
<dbReference type="Proteomes" id="UP000287374">
    <property type="component" value="Unassembled WGS sequence"/>
</dbReference>
<evidence type="ECO:0000313" key="6">
    <source>
        <dbReference type="Proteomes" id="UP000287374"/>
    </source>
</evidence>
<feature type="domain" description="DUF5638" evidence="2">
    <location>
        <begin position="2"/>
        <end position="101"/>
    </location>
</feature>
<organism evidence="3 5">
    <name type="scientific">Legionella qingyii</name>
    <dbReference type="NCBI Taxonomy" id="2184757"/>
    <lineage>
        <taxon>Bacteria</taxon>
        <taxon>Pseudomonadati</taxon>
        <taxon>Pseudomonadota</taxon>
        <taxon>Gammaproteobacteria</taxon>
        <taxon>Legionellales</taxon>
        <taxon>Legionellaceae</taxon>
        <taxon>Legionella</taxon>
    </lineage>
</organism>
<dbReference type="EMBL" id="RZGX01000010">
    <property type="protein sequence ID" value="RUR22765.1"/>
    <property type="molecule type" value="Genomic_DNA"/>
</dbReference>
<evidence type="ECO:0000256" key="1">
    <source>
        <dbReference type="SAM" id="Phobius"/>
    </source>
</evidence>
<dbReference type="Proteomes" id="UP000247152">
    <property type="component" value="Unassembled WGS sequence"/>
</dbReference>
<feature type="transmembrane region" description="Helical" evidence="1">
    <location>
        <begin position="106"/>
        <end position="127"/>
    </location>
</feature>
<dbReference type="RefSeq" id="WP_110143031.1">
    <property type="nucleotide sequence ID" value="NZ_QHJG01000020.1"/>
</dbReference>
<sequence length="209" mass="23823">MTSSLEIRLQECDKKIDALYKGVALNEEIEKQLKTIKAYYHKLYIDAIDKQAEKESIKIYELLVTGLEGLKNGQLKSEDVLKELDEIKALRKSNIVLENILTSLELLCWATLSGIFFSYCVLLAPPLVAVNPFFALAILTIACMTAIYSTANFFNCIDEFKSCTHVEQEFKREKKLISFFKCTPPSESPSKEFELNEYSKEGQLQVLIN</sequence>